<dbReference type="PROSITE" id="PS51832">
    <property type="entry name" value="HD_GYP"/>
    <property type="match status" value="1"/>
</dbReference>
<dbReference type="RefSeq" id="WP_041086258.1">
    <property type="nucleotide sequence ID" value="NZ_JXRP01000009.1"/>
</dbReference>
<proteinExistence type="predicted"/>
<accession>A0A0C2S590</accession>
<dbReference type="AlphaFoldDB" id="A0A0C2S590"/>
<dbReference type="PATRIC" id="fig|889306.3.peg.655"/>
<reference evidence="2 3" key="1">
    <citation type="submission" date="2015-01" db="EMBL/GenBank/DDBJ databases">
        <title>Genome sequencing of Jeotgalibacillus soli.</title>
        <authorList>
            <person name="Goh K.M."/>
            <person name="Chan K.-G."/>
            <person name="Yaakop A.S."/>
            <person name="Ee R."/>
            <person name="Gan H.M."/>
            <person name="Chan C.S."/>
        </authorList>
    </citation>
    <scope>NUCLEOTIDE SEQUENCE [LARGE SCALE GENOMIC DNA]</scope>
    <source>
        <strain evidence="2 3">P9</strain>
    </source>
</reference>
<evidence type="ECO:0000313" key="3">
    <source>
        <dbReference type="Proteomes" id="UP000031938"/>
    </source>
</evidence>
<feature type="domain" description="HD-GYP" evidence="1">
    <location>
        <begin position="133"/>
        <end position="328"/>
    </location>
</feature>
<dbReference type="Proteomes" id="UP000031938">
    <property type="component" value="Unassembled WGS sequence"/>
</dbReference>
<dbReference type="Gene3D" id="1.10.3210.10">
    <property type="entry name" value="Hypothetical protein af1432"/>
    <property type="match status" value="1"/>
</dbReference>
<name>A0A0C2S590_9BACL</name>
<dbReference type="CDD" id="cd00077">
    <property type="entry name" value="HDc"/>
    <property type="match status" value="1"/>
</dbReference>
<dbReference type="EMBL" id="JXRP01000009">
    <property type="protein sequence ID" value="KIL49189.1"/>
    <property type="molecule type" value="Genomic_DNA"/>
</dbReference>
<evidence type="ECO:0000313" key="2">
    <source>
        <dbReference type="EMBL" id="KIL49189.1"/>
    </source>
</evidence>
<evidence type="ECO:0000259" key="1">
    <source>
        <dbReference type="PROSITE" id="PS51832"/>
    </source>
</evidence>
<dbReference type="OrthoDB" id="9759601at2"/>
<organism evidence="2 3">
    <name type="scientific">Jeotgalibacillus soli</name>
    <dbReference type="NCBI Taxonomy" id="889306"/>
    <lineage>
        <taxon>Bacteria</taxon>
        <taxon>Bacillati</taxon>
        <taxon>Bacillota</taxon>
        <taxon>Bacilli</taxon>
        <taxon>Bacillales</taxon>
        <taxon>Caryophanaceae</taxon>
        <taxon>Jeotgalibacillus</taxon>
    </lineage>
</organism>
<dbReference type="SMART" id="SM00471">
    <property type="entry name" value="HDc"/>
    <property type="match status" value="1"/>
</dbReference>
<dbReference type="SUPFAM" id="SSF109604">
    <property type="entry name" value="HD-domain/PDEase-like"/>
    <property type="match status" value="1"/>
</dbReference>
<sequence length="375" mass="42239">MNIRVKDLEEGCIISEDVLGLTNNPLVRKRTVISAVHIEVLEAFQIQQVSVLSRKNDGTALSPEKDLKQEALTQGDIKSHHSMSEDSTQPQQDFDEMYQAAVSFYRTEFSNWQAGTKVDIVAIKKMILPLVQQVELNKQHLYNLHHLSNAKNYIAHHSVAVGIISSLLARKIGCDQAFCIQMAMAGVLADVGMAKMPNSLLTKATLLTKDENIEIKKHPVYSYQYVMDTPLLKKEMKQAIYQHHERFDGSGYPKGEKGDQITLYAQIISIADVYHAMTSERLYRAKQSPFKALETILEDEFGKFDIVAVKALQELIGNLAIGTKVELSDGRIAEVIFTQPDYLTRPMVKDVESGEIIDLTRHRKIYIEGIKSFTA</sequence>
<dbReference type="STRING" id="889306.KP78_06570"/>
<dbReference type="InterPro" id="IPR037522">
    <property type="entry name" value="HD_GYP_dom"/>
</dbReference>
<protein>
    <recommendedName>
        <fullName evidence="1">HD-GYP domain-containing protein</fullName>
    </recommendedName>
</protein>
<keyword evidence="3" id="KW-1185">Reference proteome</keyword>
<dbReference type="Pfam" id="PF13487">
    <property type="entry name" value="HD_5"/>
    <property type="match status" value="1"/>
</dbReference>
<gene>
    <name evidence="2" type="ORF">KP78_06570</name>
</gene>
<comment type="caution">
    <text evidence="2">The sequence shown here is derived from an EMBL/GenBank/DDBJ whole genome shotgun (WGS) entry which is preliminary data.</text>
</comment>
<dbReference type="InterPro" id="IPR003607">
    <property type="entry name" value="HD/PDEase_dom"/>
</dbReference>
<dbReference type="PANTHER" id="PTHR43155">
    <property type="entry name" value="CYCLIC DI-GMP PHOSPHODIESTERASE PA4108-RELATED"/>
    <property type="match status" value="1"/>
</dbReference>
<dbReference type="PANTHER" id="PTHR43155:SF2">
    <property type="entry name" value="CYCLIC DI-GMP PHOSPHODIESTERASE PA4108"/>
    <property type="match status" value="1"/>
</dbReference>